<dbReference type="InterPro" id="IPR002562">
    <property type="entry name" value="3'-5'_exonuclease_dom"/>
</dbReference>
<dbReference type="Gene3D" id="3.30.420.10">
    <property type="entry name" value="Ribonuclease H-like superfamily/Ribonuclease H"/>
    <property type="match status" value="1"/>
</dbReference>
<dbReference type="Pfam" id="PF01612">
    <property type="entry name" value="DNA_pol_A_exo1"/>
    <property type="match status" value="1"/>
</dbReference>
<dbReference type="InParanoid" id="A0A2J7RFV2"/>
<dbReference type="EMBL" id="NEVH01004410">
    <property type="protein sequence ID" value="PNF39707.1"/>
    <property type="molecule type" value="Genomic_DNA"/>
</dbReference>
<dbReference type="GO" id="GO:0008408">
    <property type="term" value="F:3'-5' exonuclease activity"/>
    <property type="evidence" value="ECO:0007669"/>
    <property type="project" value="InterPro"/>
</dbReference>
<dbReference type="InterPro" id="IPR036397">
    <property type="entry name" value="RNaseH_sf"/>
</dbReference>
<reference evidence="2 3" key="1">
    <citation type="submission" date="2017-12" db="EMBL/GenBank/DDBJ databases">
        <title>Hemimetabolous genomes reveal molecular basis of termite eusociality.</title>
        <authorList>
            <person name="Harrison M.C."/>
            <person name="Jongepier E."/>
            <person name="Robertson H.M."/>
            <person name="Arning N."/>
            <person name="Bitard-Feildel T."/>
            <person name="Chao H."/>
            <person name="Childers C.P."/>
            <person name="Dinh H."/>
            <person name="Doddapaneni H."/>
            <person name="Dugan S."/>
            <person name="Gowin J."/>
            <person name="Greiner C."/>
            <person name="Han Y."/>
            <person name="Hu H."/>
            <person name="Hughes D.S.T."/>
            <person name="Huylmans A.-K."/>
            <person name="Kemena C."/>
            <person name="Kremer L.P.M."/>
            <person name="Lee S.L."/>
            <person name="Lopez-Ezquerra A."/>
            <person name="Mallet L."/>
            <person name="Monroy-Kuhn J.M."/>
            <person name="Moser A."/>
            <person name="Murali S.C."/>
            <person name="Muzny D.M."/>
            <person name="Otani S."/>
            <person name="Piulachs M.-D."/>
            <person name="Poelchau M."/>
            <person name="Qu J."/>
            <person name="Schaub F."/>
            <person name="Wada-Katsumata A."/>
            <person name="Worley K.C."/>
            <person name="Xie Q."/>
            <person name="Ylla G."/>
            <person name="Poulsen M."/>
            <person name="Gibbs R.A."/>
            <person name="Schal C."/>
            <person name="Richards S."/>
            <person name="Belles X."/>
            <person name="Korb J."/>
            <person name="Bornberg-Bauer E."/>
        </authorList>
    </citation>
    <scope>NUCLEOTIDE SEQUENCE [LARGE SCALE GENOMIC DNA]</scope>
    <source>
        <tissue evidence="2">Whole body</tissue>
    </source>
</reference>
<feature type="domain" description="3'-5' exonuclease" evidence="1">
    <location>
        <begin position="152"/>
        <end position="325"/>
    </location>
</feature>
<dbReference type="GO" id="GO:0003676">
    <property type="term" value="F:nucleic acid binding"/>
    <property type="evidence" value="ECO:0007669"/>
    <property type="project" value="InterPro"/>
</dbReference>
<comment type="caution">
    <text evidence="2">The sequence shown here is derived from an EMBL/GenBank/DDBJ whole genome shotgun (WGS) entry which is preliminary data.</text>
</comment>
<dbReference type="OrthoDB" id="26838at2759"/>
<dbReference type="PANTHER" id="PTHR46628">
    <property type="entry name" value="PIRNA BIOGENESIS PROTEIN EXD1"/>
    <property type="match status" value="1"/>
</dbReference>
<dbReference type="Proteomes" id="UP000235965">
    <property type="component" value="Unassembled WGS sequence"/>
</dbReference>
<dbReference type="PANTHER" id="PTHR46628:SF1">
    <property type="entry name" value="PIRNA BIOGENESIS PROTEIN EXD1"/>
    <property type="match status" value="1"/>
</dbReference>
<keyword evidence="3" id="KW-1185">Reference proteome</keyword>
<proteinExistence type="predicted"/>
<dbReference type="InterPro" id="IPR052144">
    <property type="entry name" value="piRNA_biogenesis_EXD1"/>
</dbReference>
<evidence type="ECO:0000259" key="1">
    <source>
        <dbReference type="Pfam" id="PF01612"/>
    </source>
</evidence>
<dbReference type="InterPro" id="IPR012337">
    <property type="entry name" value="RNaseH-like_sf"/>
</dbReference>
<gene>
    <name evidence="2" type="ORF">B7P43_G05641</name>
</gene>
<evidence type="ECO:0000313" key="2">
    <source>
        <dbReference type="EMBL" id="PNF39707.1"/>
    </source>
</evidence>
<dbReference type="EMBL" id="NEVH01004410">
    <property type="protein sequence ID" value="PNF39709.1"/>
    <property type="molecule type" value="Genomic_DNA"/>
</dbReference>
<dbReference type="GO" id="GO:1990923">
    <property type="term" value="C:PET complex"/>
    <property type="evidence" value="ECO:0007669"/>
    <property type="project" value="TreeGrafter"/>
</dbReference>
<evidence type="ECO:0000313" key="3">
    <source>
        <dbReference type="Proteomes" id="UP000235965"/>
    </source>
</evidence>
<dbReference type="EMBL" id="NEVH01004410">
    <property type="protein sequence ID" value="PNF39706.1"/>
    <property type="molecule type" value="Genomic_DNA"/>
</dbReference>
<dbReference type="GO" id="GO:0034587">
    <property type="term" value="P:piRNA processing"/>
    <property type="evidence" value="ECO:0007669"/>
    <property type="project" value="TreeGrafter"/>
</dbReference>
<dbReference type="FunCoup" id="A0A2J7RFV2">
    <property type="interactions" value="2"/>
</dbReference>
<sequence>MDQDYTKGQRLFVETAVGTVEGVFHSMDPGHNKLTLNKVVLHPSGKKIEGLYHYYRNEVISVRALEPGSYAGVNKEDEAAGDWNLMRQTRPVLHIDRVPGKVIFSDVVANYKRGHGHRRQAAMNRSQISEEEYDALNKLVKNHVLINRLGDLFKKAVRDIKAESAVGFSVEGAMFGRHSKVSLLSIATPSCAFVFDMCTLGDAAFDNGLRDVLETEEIEKVIHNCRLVSDCLYHKYRVTICNVFDTQVADLMVTKQQCGQFPRTVRSLPQCLTRYLHLPEDLLYRPQIRDGYVVLDSLEWHKRPLPITLEAAAVKNCIFLLHLQKKVHEALMLPFYQCVDVFLNLVRDAEQAEASEHQARDALVPFELLSLNDQPVDDQKTLEFLPDPATS</sequence>
<dbReference type="AlphaFoldDB" id="A0A2J7RFV2"/>
<organism evidence="2 3">
    <name type="scientific">Cryptotermes secundus</name>
    <dbReference type="NCBI Taxonomy" id="105785"/>
    <lineage>
        <taxon>Eukaryota</taxon>
        <taxon>Metazoa</taxon>
        <taxon>Ecdysozoa</taxon>
        <taxon>Arthropoda</taxon>
        <taxon>Hexapoda</taxon>
        <taxon>Insecta</taxon>
        <taxon>Pterygota</taxon>
        <taxon>Neoptera</taxon>
        <taxon>Polyneoptera</taxon>
        <taxon>Dictyoptera</taxon>
        <taxon>Blattodea</taxon>
        <taxon>Blattoidea</taxon>
        <taxon>Termitoidae</taxon>
        <taxon>Kalotermitidae</taxon>
        <taxon>Cryptotermitinae</taxon>
        <taxon>Cryptotermes</taxon>
    </lineage>
</organism>
<dbReference type="STRING" id="105785.A0A2J7RFV2"/>
<protein>
    <recommendedName>
        <fullName evidence="1">3'-5' exonuclease domain-containing protein</fullName>
    </recommendedName>
</protein>
<name>A0A2J7RFV2_9NEOP</name>
<dbReference type="SUPFAM" id="SSF53098">
    <property type="entry name" value="Ribonuclease H-like"/>
    <property type="match status" value="1"/>
</dbReference>
<accession>A0A2J7RFV2</accession>